<dbReference type="RefSeq" id="WP_110174285.1">
    <property type="nucleotide sequence ID" value="NZ_CP015136.1"/>
</dbReference>
<dbReference type="KEGG" id="abac:LuPra_06151"/>
<evidence type="ECO:0000313" key="3">
    <source>
        <dbReference type="Proteomes" id="UP000076079"/>
    </source>
</evidence>
<keyword evidence="3" id="KW-1185">Reference proteome</keyword>
<name>A0A143PVT4_LUTPR</name>
<organism evidence="2 3">
    <name type="scientific">Luteitalea pratensis</name>
    <dbReference type="NCBI Taxonomy" id="1855912"/>
    <lineage>
        <taxon>Bacteria</taxon>
        <taxon>Pseudomonadati</taxon>
        <taxon>Acidobacteriota</taxon>
        <taxon>Vicinamibacteria</taxon>
        <taxon>Vicinamibacterales</taxon>
        <taxon>Vicinamibacteraceae</taxon>
        <taxon>Luteitalea</taxon>
    </lineage>
</organism>
<evidence type="ECO:0000313" key="2">
    <source>
        <dbReference type="EMBL" id="AMY12867.1"/>
    </source>
</evidence>
<gene>
    <name evidence="2" type="ORF">LuPra_06151</name>
</gene>
<reference evidence="3" key="2">
    <citation type="submission" date="2016-04" db="EMBL/GenBank/DDBJ databases">
        <title>First Complete Genome Sequence of a Subdivision 6 Acidobacterium.</title>
        <authorList>
            <person name="Huang S."/>
            <person name="Vieira S."/>
            <person name="Bunk B."/>
            <person name="Riedel T."/>
            <person name="Sproeer C."/>
            <person name="Overmann J."/>
        </authorList>
    </citation>
    <scope>NUCLEOTIDE SEQUENCE [LARGE SCALE GENOMIC DNA]</scope>
    <source>
        <strain evidence="3">DSM 100886 HEG_-6_39</strain>
    </source>
</reference>
<dbReference type="STRING" id="1855912.LuPra_06151"/>
<feature type="compositionally biased region" description="Basic and acidic residues" evidence="1">
    <location>
        <begin position="113"/>
        <end position="122"/>
    </location>
</feature>
<protein>
    <submittedName>
        <fullName evidence="2">Uncharacterized protein</fullName>
    </submittedName>
</protein>
<accession>A0A143PVT4</accession>
<reference evidence="2 3" key="1">
    <citation type="journal article" date="2016" name="Genome Announc.">
        <title>First Complete Genome Sequence of a Subdivision 6 Acidobacterium Strain.</title>
        <authorList>
            <person name="Huang S."/>
            <person name="Vieira S."/>
            <person name="Bunk B."/>
            <person name="Riedel T."/>
            <person name="Sproer C."/>
            <person name="Overmann J."/>
        </authorList>
    </citation>
    <scope>NUCLEOTIDE SEQUENCE [LARGE SCALE GENOMIC DNA]</scope>
    <source>
        <strain evidence="3">DSM 100886 HEG_-6_39</strain>
    </source>
</reference>
<evidence type="ECO:0000256" key="1">
    <source>
        <dbReference type="SAM" id="MobiDB-lite"/>
    </source>
</evidence>
<sequence length="276" mass="30807">MTLSDALVLMAPPDRTLSPDEDARRQAAIAIVYAALEALARRVVPEPKRGDVVNDVVMRLMKNRPGPRRYTSTDAEATGYLVTALKNMLRDSINRDRDDLHRLVSTTPDDDDGRPRDLPSPDLDIRSVLIDRENHTANSALLAKADQVLYERAIPAIAGTLREGDGFVATVRDIRAIAREITTIDDIVTREQRGNDTFVRTRNRIYQRQKRARGYLLEVPRNRPDDVPRLSAWLIGAALARELEEAVRGVARSDFAPRVQHGSNPLVASGDEVMSE</sequence>
<dbReference type="AlphaFoldDB" id="A0A143PVT4"/>
<dbReference type="EMBL" id="CP015136">
    <property type="protein sequence ID" value="AMY12867.1"/>
    <property type="molecule type" value="Genomic_DNA"/>
</dbReference>
<dbReference type="Proteomes" id="UP000076079">
    <property type="component" value="Chromosome"/>
</dbReference>
<feature type="region of interest" description="Disordered" evidence="1">
    <location>
        <begin position="100"/>
        <end position="122"/>
    </location>
</feature>
<proteinExistence type="predicted"/>